<dbReference type="GO" id="GO:0030570">
    <property type="term" value="F:pectate lyase activity"/>
    <property type="evidence" value="ECO:0007669"/>
    <property type="project" value="UniProtKB-EC"/>
</dbReference>
<evidence type="ECO:0000256" key="3">
    <source>
        <dbReference type="ARBA" id="ARBA00004613"/>
    </source>
</evidence>
<dbReference type="InterPro" id="IPR045032">
    <property type="entry name" value="PEL"/>
</dbReference>
<evidence type="ECO:0000256" key="5">
    <source>
        <dbReference type="ARBA" id="ARBA00012272"/>
    </source>
</evidence>
<dbReference type="PANTHER" id="PTHR31683:SF18">
    <property type="entry name" value="PECTATE LYASE 21-RELATED"/>
    <property type="match status" value="1"/>
</dbReference>
<keyword evidence="6 11" id="KW-0964">Secreted</keyword>
<dbReference type="Pfam" id="PF00544">
    <property type="entry name" value="Pectate_lyase_4"/>
    <property type="match status" value="1"/>
</dbReference>
<evidence type="ECO:0000256" key="4">
    <source>
        <dbReference type="ARBA" id="ARBA00010980"/>
    </source>
</evidence>
<dbReference type="FunFam" id="2.160.20.10:FF:000036">
    <property type="entry name" value="Pectate lyase A"/>
    <property type="match status" value="1"/>
</dbReference>
<sequence>MKYSVVALFAAFVAASPLDEAGARNTIARRQAAEACSIGYCTQNGGTTGGAGGQTVTVKDVDSLTKAAKQEGPLTIIVSGTISGSAKVHVSADKTIYGESGSSLNGVGLYIRRAKNVIVRNLKISKVLAKNGDAIGIDASSNVWVDHCDLSGDLSAGKDDLDGLLDISHGSEWVTVSNTYLHDHWKASLIGHSDNNAKEDQGSLHVTYANNHFYNTYSRAPLIRFGTVHIVNTFWDSLIGSGVNTRMGAQVLIQSSAFKNSAKNAVFFADSKETGYAVLDDVDLGGSQNTAPAGTLTAGSLPYPAIKVLGSAAVANTIPGTAGQKL</sequence>
<keyword evidence="8 12" id="KW-0732">Signal</keyword>
<keyword evidence="11" id="KW-0624">Polysaccharide degradation</keyword>
<dbReference type="Gene3D" id="2.160.20.10">
    <property type="entry name" value="Single-stranded right-handed beta-helix, Pectin lyase-like"/>
    <property type="match status" value="1"/>
</dbReference>
<feature type="signal peptide" evidence="12">
    <location>
        <begin position="1"/>
        <end position="15"/>
    </location>
</feature>
<dbReference type="EC" id="4.2.2.2" evidence="5"/>
<reference evidence="14 15" key="1">
    <citation type="journal article" date="2024" name="Front Chem Biol">
        <title>Unveiling the potential of Daldinia eschscholtzii MFLUCC 19-0629 through bioactivity and bioinformatics studies for enhanced sustainable agriculture production.</title>
        <authorList>
            <person name="Brooks S."/>
            <person name="Weaver J.A."/>
            <person name="Klomchit A."/>
            <person name="Alharthi S.A."/>
            <person name="Onlamun T."/>
            <person name="Nurani R."/>
            <person name="Vong T.K."/>
            <person name="Alberti F."/>
            <person name="Greco C."/>
        </authorList>
    </citation>
    <scope>NUCLEOTIDE SEQUENCE [LARGE SCALE GENOMIC DNA]</scope>
    <source>
        <strain evidence="14">MFLUCC 19-0629</strain>
    </source>
</reference>
<dbReference type="GO" id="GO:0005576">
    <property type="term" value="C:extracellular region"/>
    <property type="evidence" value="ECO:0007669"/>
    <property type="project" value="UniProtKB-SubCell"/>
</dbReference>
<evidence type="ECO:0000256" key="6">
    <source>
        <dbReference type="ARBA" id="ARBA00022525"/>
    </source>
</evidence>
<dbReference type="GO" id="GO:0000272">
    <property type="term" value="P:polysaccharide catabolic process"/>
    <property type="evidence" value="ECO:0007669"/>
    <property type="project" value="UniProtKB-KW"/>
</dbReference>
<comment type="similarity">
    <text evidence="4 11">Belongs to the polysaccharide lyase 1 family.</text>
</comment>
<keyword evidence="9" id="KW-0106">Calcium</keyword>
<dbReference type="Proteomes" id="UP001369815">
    <property type="component" value="Unassembled WGS sequence"/>
</dbReference>
<keyword evidence="7" id="KW-0479">Metal-binding</keyword>
<dbReference type="EMBL" id="JBANMG010000003">
    <property type="protein sequence ID" value="KAK6954915.1"/>
    <property type="molecule type" value="Genomic_DNA"/>
</dbReference>
<evidence type="ECO:0000256" key="11">
    <source>
        <dbReference type="RuleBase" id="RU361173"/>
    </source>
</evidence>
<evidence type="ECO:0000256" key="10">
    <source>
        <dbReference type="ARBA" id="ARBA00023239"/>
    </source>
</evidence>
<evidence type="ECO:0000256" key="9">
    <source>
        <dbReference type="ARBA" id="ARBA00022837"/>
    </source>
</evidence>
<evidence type="ECO:0000259" key="13">
    <source>
        <dbReference type="SMART" id="SM00656"/>
    </source>
</evidence>
<accession>A0AAX6MQL3</accession>
<dbReference type="InterPro" id="IPR002022">
    <property type="entry name" value="Pec_lyase"/>
</dbReference>
<evidence type="ECO:0000313" key="14">
    <source>
        <dbReference type="EMBL" id="KAK6954915.1"/>
    </source>
</evidence>
<keyword evidence="10 11" id="KW-0456">Lyase</keyword>
<dbReference type="InterPro" id="IPR012334">
    <property type="entry name" value="Pectin_lyas_fold"/>
</dbReference>
<comment type="cofactor">
    <cofactor evidence="2">
        <name>Ca(2+)</name>
        <dbReference type="ChEBI" id="CHEBI:29108"/>
    </cofactor>
</comment>
<dbReference type="GO" id="GO:0046872">
    <property type="term" value="F:metal ion binding"/>
    <property type="evidence" value="ECO:0007669"/>
    <property type="project" value="UniProtKB-KW"/>
</dbReference>
<evidence type="ECO:0000256" key="1">
    <source>
        <dbReference type="ARBA" id="ARBA00000695"/>
    </source>
</evidence>
<dbReference type="AlphaFoldDB" id="A0AAX6MQL3"/>
<keyword evidence="11" id="KW-0119">Carbohydrate metabolism</keyword>
<evidence type="ECO:0000256" key="2">
    <source>
        <dbReference type="ARBA" id="ARBA00001913"/>
    </source>
</evidence>
<evidence type="ECO:0000256" key="12">
    <source>
        <dbReference type="SAM" id="SignalP"/>
    </source>
</evidence>
<name>A0AAX6MQL3_9PEZI</name>
<keyword evidence="15" id="KW-1185">Reference proteome</keyword>
<protein>
    <recommendedName>
        <fullName evidence="5">pectate lyase</fullName>
        <ecNumber evidence="5">4.2.2.2</ecNumber>
    </recommendedName>
</protein>
<evidence type="ECO:0000313" key="15">
    <source>
        <dbReference type="Proteomes" id="UP001369815"/>
    </source>
</evidence>
<proteinExistence type="inferred from homology"/>
<dbReference type="SMART" id="SM00656">
    <property type="entry name" value="Amb_all"/>
    <property type="match status" value="1"/>
</dbReference>
<dbReference type="PANTHER" id="PTHR31683">
    <property type="entry name" value="PECTATE LYASE 18-RELATED"/>
    <property type="match status" value="1"/>
</dbReference>
<comment type="catalytic activity">
    <reaction evidence="1">
        <text>Eliminative cleavage of (1-&gt;4)-alpha-D-galacturonan to give oligosaccharides with 4-deoxy-alpha-D-galact-4-enuronosyl groups at their non-reducing ends.</text>
        <dbReference type="EC" id="4.2.2.2"/>
    </reaction>
</comment>
<organism evidence="14 15">
    <name type="scientific">Daldinia eschscholtzii</name>
    <dbReference type="NCBI Taxonomy" id="292717"/>
    <lineage>
        <taxon>Eukaryota</taxon>
        <taxon>Fungi</taxon>
        <taxon>Dikarya</taxon>
        <taxon>Ascomycota</taxon>
        <taxon>Pezizomycotina</taxon>
        <taxon>Sordariomycetes</taxon>
        <taxon>Xylariomycetidae</taxon>
        <taxon>Xylariales</taxon>
        <taxon>Hypoxylaceae</taxon>
        <taxon>Daldinia</taxon>
    </lineage>
</organism>
<comment type="caution">
    <text evidence="14">The sequence shown here is derived from an EMBL/GenBank/DDBJ whole genome shotgun (WGS) entry which is preliminary data.</text>
</comment>
<feature type="chain" id="PRO_5044027990" description="pectate lyase" evidence="12">
    <location>
        <begin position="16"/>
        <end position="326"/>
    </location>
</feature>
<comment type="subcellular location">
    <subcellularLocation>
        <location evidence="3 11">Secreted</location>
    </subcellularLocation>
</comment>
<feature type="domain" description="Pectate lyase" evidence="13">
    <location>
        <begin position="51"/>
        <end position="264"/>
    </location>
</feature>
<evidence type="ECO:0000256" key="7">
    <source>
        <dbReference type="ARBA" id="ARBA00022723"/>
    </source>
</evidence>
<gene>
    <name evidence="14" type="ORF">Daesc_002544</name>
</gene>
<dbReference type="SUPFAM" id="SSF51126">
    <property type="entry name" value="Pectin lyase-like"/>
    <property type="match status" value="1"/>
</dbReference>
<evidence type="ECO:0000256" key="8">
    <source>
        <dbReference type="ARBA" id="ARBA00022729"/>
    </source>
</evidence>
<dbReference type="InterPro" id="IPR011050">
    <property type="entry name" value="Pectin_lyase_fold/virulence"/>
</dbReference>